<dbReference type="GO" id="GO:0005096">
    <property type="term" value="F:GTPase activator activity"/>
    <property type="evidence" value="ECO:0007669"/>
    <property type="project" value="UniProtKB-KW"/>
</dbReference>
<feature type="compositionally biased region" description="Acidic residues" evidence="2">
    <location>
        <begin position="271"/>
        <end position="291"/>
    </location>
</feature>
<dbReference type="GO" id="GO:0005769">
    <property type="term" value="C:early endosome"/>
    <property type="evidence" value="ECO:0007669"/>
    <property type="project" value="TreeGrafter"/>
</dbReference>
<dbReference type="FunFam" id="1.10.8.270:FF:000046">
    <property type="entry name" value="TBC1 domain family member 25"/>
    <property type="match status" value="1"/>
</dbReference>
<keyword evidence="4" id="KW-1185">Reference proteome</keyword>
<dbReference type="AlphaFoldDB" id="A0A9J2Q2G0"/>
<proteinExistence type="predicted"/>
<reference evidence="5" key="1">
    <citation type="submission" date="2023-03" db="UniProtKB">
        <authorList>
            <consortium name="WormBaseParasite"/>
        </authorList>
    </citation>
    <scope>IDENTIFICATION</scope>
</reference>
<dbReference type="InterPro" id="IPR000195">
    <property type="entry name" value="Rab-GAP-TBC_dom"/>
</dbReference>
<dbReference type="Gene3D" id="2.30.29.230">
    <property type="match status" value="1"/>
</dbReference>
<evidence type="ECO:0000313" key="4">
    <source>
        <dbReference type="Proteomes" id="UP000036681"/>
    </source>
</evidence>
<dbReference type="PANTHER" id="PTHR22957">
    <property type="entry name" value="TBC1 DOMAIN FAMILY MEMBER GTPASE-ACTIVATING PROTEIN"/>
    <property type="match status" value="1"/>
</dbReference>
<dbReference type="Pfam" id="PF00566">
    <property type="entry name" value="RabGAP-TBC"/>
    <property type="match status" value="1"/>
</dbReference>
<keyword evidence="1" id="KW-0343">GTPase activation</keyword>
<evidence type="ECO:0000256" key="1">
    <source>
        <dbReference type="ARBA" id="ARBA00022468"/>
    </source>
</evidence>
<dbReference type="Gene3D" id="1.10.8.270">
    <property type="entry name" value="putative rabgap domain of human tbc1 domain family member 14 like domains"/>
    <property type="match status" value="1"/>
</dbReference>
<evidence type="ECO:0000313" key="5">
    <source>
        <dbReference type="WBParaSite" id="ALUE_0001608201-mRNA-1"/>
    </source>
</evidence>
<feature type="region of interest" description="Disordered" evidence="2">
    <location>
        <begin position="123"/>
        <end position="154"/>
    </location>
</feature>
<dbReference type="WBParaSite" id="ALUE_0001608201-mRNA-1">
    <property type="protein sequence ID" value="ALUE_0001608201-mRNA-1"/>
    <property type="gene ID" value="ALUE_0001608201"/>
</dbReference>
<dbReference type="SUPFAM" id="SSF47923">
    <property type="entry name" value="Ypt/Rab-GAP domain of gyp1p"/>
    <property type="match status" value="2"/>
</dbReference>
<dbReference type="FunFam" id="1.10.472.80:FF:000020">
    <property type="entry name" value="TBC1 domain family, member 16"/>
    <property type="match status" value="1"/>
</dbReference>
<dbReference type="SMART" id="SM00164">
    <property type="entry name" value="TBC"/>
    <property type="match status" value="1"/>
</dbReference>
<protein>
    <submittedName>
        <fullName evidence="5">Rab-GAP TBC domain-containing protein</fullName>
    </submittedName>
</protein>
<feature type="domain" description="Rab-GAP TBC" evidence="3">
    <location>
        <begin position="493"/>
        <end position="705"/>
    </location>
</feature>
<dbReference type="Proteomes" id="UP000036681">
    <property type="component" value="Unplaced"/>
</dbReference>
<dbReference type="PANTHER" id="PTHR22957:SF547">
    <property type="entry name" value="TBC1 DOMAIN FAMILY MEMBER 16"/>
    <property type="match status" value="1"/>
</dbReference>
<dbReference type="InterPro" id="IPR035969">
    <property type="entry name" value="Rab-GAP_TBC_sf"/>
</dbReference>
<dbReference type="PROSITE" id="PS50086">
    <property type="entry name" value="TBC_RABGAP"/>
    <property type="match status" value="1"/>
</dbReference>
<organism evidence="4 5">
    <name type="scientific">Ascaris lumbricoides</name>
    <name type="common">Giant roundworm</name>
    <dbReference type="NCBI Taxonomy" id="6252"/>
    <lineage>
        <taxon>Eukaryota</taxon>
        <taxon>Metazoa</taxon>
        <taxon>Ecdysozoa</taxon>
        <taxon>Nematoda</taxon>
        <taxon>Chromadorea</taxon>
        <taxon>Rhabditida</taxon>
        <taxon>Spirurina</taxon>
        <taxon>Ascaridomorpha</taxon>
        <taxon>Ascaridoidea</taxon>
        <taxon>Ascarididae</taxon>
        <taxon>Ascaris</taxon>
    </lineage>
</organism>
<dbReference type="Gene3D" id="1.10.472.80">
    <property type="entry name" value="Ypt/Rab-GAP domain of gyp1p, domain 3"/>
    <property type="match status" value="1"/>
</dbReference>
<feature type="region of interest" description="Disordered" evidence="2">
    <location>
        <begin position="264"/>
        <end position="299"/>
    </location>
</feature>
<sequence length="812" mass="92102">MAAISDFLKKAHGAINNLRETSFPGGSNFFLGKDGDVVYSKNNVCVHDSTSREDAEDTVLHTPGYLTIHCQNDEQFGVTLVLQWLPNTTLEKNPASIRCVSPRSQHRENHIDERTKLRHLEGNPLVTVESSDDEDIEQRTSDAETTTQDSIDDCSAATDPEISVEMNGDMITVTSMADRPSTLVTQVPGEGEGGLLVPSINVIPNTPVDSSKLTTDEEVLTPPTYATNMQGPLRENRALPEVTNFSLHVMQQYLLCKARSESSATTSGADEISDKDDQDAFESSSCDDSEGDSYRKKSRDSANFAKTSTILEQYRENCATLYKATPEQFARAHNLMLEADTKTDGNSTIAVASGRAMFHQKTNSPSLFSVNLGKMRSMRLFFSNSDCTSGQLVIASHDSQYKILHFHHGGLDKLAQLFEQWSAVKARSVKDGSPSPFPDRHLLICHPEVSRTELDPEDGLYERVSWDFWKSYKNSDGSIEDSFTVRKAIYFASVDPSLRKEIWPFLLRVYPWTSTLEQRETIRNDLFLEYQNIRKKRMKKSMNNLKMDWTSIENTISKDVVRTDRGNPFYAGDDNPNMEVMKNILMNYATVYPDINYIQGMSDLLAPLLSTIRDESDTYWCFVGLMQQTMFSSAPASEGNIMDVNLEYLRELLKLLVPDFFRHLITLGGDALQLMFVHRWILLCFKREFPEADALHIWEACWARYRTTYFHLFVCIAIVSVYGGDVIQQRLPHDEILLYFSSLAMHMDASVVLKKARGLLYHFYRLERVPCTLAGLCELDTEQWDSHVRHHVYECTRVHADNEPCPFANSDM</sequence>
<accession>A0A9J2Q2G0</accession>
<evidence type="ECO:0000256" key="2">
    <source>
        <dbReference type="SAM" id="MobiDB-lite"/>
    </source>
</evidence>
<name>A0A9J2Q2G0_ASCLU</name>
<evidence type="ECO:0000259" key="3">
    <source>
        <dbReference type="PROSITE" id="PS50086"/>
    </source>
</evidence>